<dbReference type="RefSeq" id="WP_186407210.1">
    <property type="nucleotide sequence ID" value="NZ_FLQX01000110.1"/>
</dbReference>
<evidence type="ECO:0000259" key="1">
    <source>
        <dbReference type="Pfam" id="PF09836"/>
    </source>
</evidence>
<protein>
    <recommendedName>
        <fullName evidence="1">Putative DNA-binding domain-containing protein</fullName>
    </recommendedName>
</protein>
<dbReference type="EMBL" id="FLQX01000110">
    <property type="protein sequence ID" value="SBT06536.1"/>
    <property type="molecule type" value="Genomic_DNA"/>
</dbReference>
<feature type="domain" description="Putative DNA-binding" evidence="1">
    <location>
        <begin position="9"/>
        <end position="98"/>
    </location>
</feature>
<dbReference type="STRING" id="1860102.ACCAA_340042"/>
<dbReference type="InterPro" id="IPR044922">
    <property type="entry name" value="DUF2063_N_sf"/>
</dbReference>
<proteinExistence type="predicted"/>
<dbReference type="InterPro" id="IPR018640">
    <property type="entry name" value="DUF2063"/>
</dbReference>
<gene>
    <name evidence="2" type="ORF">ACCAA_340042</name>
</gene>
<evidence type="ECO:0000313" key="3">
    <source>
        <dbReference type="Proteomes" id="UP000199169"/>
    </source>
</evidence>
<sequence>MPSLHELELAFVRAMFDATDRAAEAFVCAHGMASAARLAIYRNDIMHNYRAALSDVYPVVKRLVGDDFFRFAAERYIPRHPSRHGNLHDFGGEFAAYLEHFPPAAGLPYLGDVARLEWCWHESFHAADRCPLALDGLRTVAEASLPSLRFELHPSCRLLASPFPIDRIWQANQPAGGEIATVDLAAGAVRLLIRRRGDAVEIESVGTAEFALLAAFARGVPLQDALMPAYAADARFDFEAFLIKRASDATLVGFVVATNVSRTIGPATSPGLRVV</sequence>
<dbReference type="Pfam" id="PF09836">
    <property type="entry name" value="DUF2063"/>
    <property type="match status" value="1"/>
</dbReference>
<organism evidence="2 3">
    <name type="scientific">Candidatus Accumulibacter aalborgensis</name>
    <dbReference type="NCBI Taxonomy" id="1860102"/>
    <lineage>
        <taxon>Bacteria</taxon>
        <taxon>Pseudomonadati</taxon>
        <taxon>Pseudomonadota</taxon>
        <taxon>Betaproteobacteria</taxon>
        <taxon>Candidatus Accumulibacter</taxon>
    </lineage>
</organism>
<dbReference type="AlphaFoldDB" id="A0A1A8XPG9"/>
<keyword evidence="3" id="KW-1185">Reference proteome</keyword>
<reference evidence="2 3" key="1">
    <citation type="submission" date="2016-06" db="EMBL/GenBank/DDBJ databases">
        <authorList>
            <person name="Kjaerup R.B."/>
            <person name="Dalgaard T.S."/>
            <person name="Juul-Madsen H.R."/>
        </authorList>
    </citation>
    <scope>NUCLEOTIDE SEQUENCE [LARGE SCALE GENOMIC DNA]</scope>
    <source>
        <strain evidence="2">3</strain>
    </source>
</reference>
<accession>A0A1A8XPG9</accession>
<dbReference type="Gene3D" id="1.10.150.690">
    <property type="entry name" value="DUF2063"/>
    <property type="match status" value="1"/>
</dbReference>
<dbReference type="Proteomes" id="UP000199169">
    <property type="component" value="Unassembled WGS sequence"/>
</dbReference>
<evidence type="ECO:0000313" key="2">
    <source>
        <dbReference type="EMBL" id="SBT06536.1"/>
    </source>
</evidence>
<name>A0A1A8XPG9_9PROT</name>